<reference evidence="2 3" key="1">
    <citation type="submission" date="2014-04" db="EMBL/GenBank/DDBJ databases">
        <authorList>
            <consortium name="DOE Joint Genome Institute"/>
            <person name="Kuo A."/>
            <person name="Gay G."/>
            <person name="Dore J."/>
            <person name="Kohler A."/>
            <person name="Nagy L.G."/>
            <person name="Floudas D."/>
            <person name="Copeland A."/>
            <person name="Barry K.W."/>
            <person name="Cichocki N."/>
            <person name="Veneault-Fourrey C."/>
            <person name="LaButti K."/>
            <person name="Lindquist E.A."/>
            <person name="Lipzen A."/>
            <person name="Lundell T."/>
            <person name="Morin E."/>
            <person name="Murat C."/>
            <person name="Sun H."/>
            <person name="Tunlid A."/>
            <person name="Henrissat B."/>
            <person name="Grigoriev I.V."/>
            <person name="Hibbett D.S."/>
            <person name="Martin F."/>
            <person name="Nordberg H.P."/>
            <person name="Cantor M.N."/>
            <person name="Hua S.X."/>
        </authorList>
    </citation>
    <scope>NUCLEOTIDE SEQUENCE [LARGE SCALE GENOMIC DNA]</scope>
    <source>
        <strain evidence="3">h7</strain>
    </source>
</reference>
<dbReference type="AlphaFoldDB" id="A0A0C3C8H8"/>
<evidence type="ECO:0000313" key="3">
    <source>
        <dbReference type="Proteomes" id="UP000053424"/>
    </source>
</evidence>
<dbReference type="OrthoDB" id="29308at2759"/>
<evidence type="ECO:0000256" key="1">
    <source>
        <dbReference type="SAM" id="MobiDB-lite"/>
    </source>
</evidence>
<sequence length="454" mass="50594">MSDSPNDIYLFVSCLEYIRRKTLRIVNKVDPTILDTQISQIRSSSVDQQHLIKILDATFIRYESSGGEYSQQVLALLEDVEKASPAPKVFKGVIEQFLTDVHIPEDRAFITSCASHFIDVLVNPDVFLGPTALVIVAALITEFSASFSMRAPGILSALAARLKTCPAFVQEPCVIAMIRLRADCDAIPSEVIDTISMIAQSARHSSQMRCKQFLEFSDNKELLVKIIRESASPSLPDFLVSLQNYPPGVPRPSTSSTQFSRSDSQIYRPSGALKYAAYDAPEVIPSLRTWRMSSSRQSTSSSLSGTLSDTSRNSTSPHMTAGHLALASGLENLRIENREADIPEAAILQERDEQASRVDLITLESPFQEDSEIINFTEPVEISDDFDAIWQSFGDLCDLRGWCNIPIDNVIRRLQWVEQRYLRVISADLAPFAGNSLRYFAFQCTYTNSLPQES</sequence>
<dbReference type="HOGENOM" id="CLU_602773_0_0_1"/>
<dbReference type="InterPro" id="IPR011989">
    <property type="entry name" value="ARM-like"/>
</dbReference>
<proteinExistence type="predicted"/>
<gene>
    <name evidence="2" type="ORF">M413DRAFT_441781</name>
</gene>
<organism evidence="2 3">
    <name type="scientific">Hebeloma cylindrosporum</name>
    <dbReference type="NCBI Taxonomy" id="76867"/>
    <lineage>
        <taxon>Eukaryota</taxon>
        <taxon>Fungi</taxon>
        <taxon>Dikarya</taxon>
        <taxon>Basidiomycota</taxon>
        <taxon>Agaricomycotina</taxon>
        <taxon>Agaricomycetes</taxon>
        <taxon>Agaricomycetidae</taxon>
        <taxon>Agaricales</taxon>
        <taxon>Agaricineae</taxon>
        <taxon>Hymenogastraceae</taxon>
        <taxon>Hebeloma</taxon>
    </lineage>
</organism>
<feature type="compositionally biased region" description="Low complexity" evidence="1">
    <location>
        <begin position="295"/>
        <end position="312"/>
    </location>
</feature>
<dbReference type="Proteomes" id="UP000053424">
    <property type="component" value="Unassembled WGS sequence"/>
</dbReference>
<protein>
    <submittedName>
        <fullName evidence="2">Uncharacterized protein</fullName>
    </submittedName>
</protein>
<name>A0A0C3C8H8_HEBCY</name>
<evidence type="ECO:0000313" key="2">
    <source>
        <dbReference type="EMBL" id="KIM45110.1"/>
    </source>
</evidence>
<reference evidence="3" key="2">
    <citation type="submission" date="2015-01" db="EMBL/GenBank/DDBJ databases">
        <title>Evolutionary Origins and Diversification of the Mycorrhizal Mutualists.</title>
        <authorList>
            <consortium name="DOE Joint Genome Institute"/>
            <consortium name="Mycorrhizal Genomics Consortium"/>
            <person name="Kohler A."/>
            <person name="Kuo A."/>
            <person name="Nagy L.G."/>
            <person name="Floudas D."/>
            <person name="Copeland A."/>
            <person name="Barry K.W."/>
            <person name="Cichocki N."/>
            <person name="Veneault-Fourrey C."/>
            <person name="LaButti K."/>
            <person name="Lindquist E.A."/>
            <person name="Lipzen A."/>
            <person name="Lundell T."/>
            <person name="Morin E."/>
            <person name="Murat C."/>
            <person name="Riley R."/>
            <person name="Ohm R."/>
            <person name="Sun H."/>
            <person name="Tunlid A."/>
            <person name="Henrissat B."/>
            <person name="Grigoriev I.V."/>
            <person name="Hibbett D.S."/>
            <person name="Martin F."/>
        </authorList>
    </citation>
    <scope>NUCLEOTIDE SEQUENCE [LARGE SCALE GENOMIC DNA]</scope>
    <source>
        <strain evidence="3">h7</strain>
    </source>
</reference>
<dbReference type="EMBL" id="KN831772">
    <property type="protein sequence ID" value="KIM45110.1"/>
    <property type="molecule type" value="Genomic_DNA"/>
</dbReference>
<accession>A0A0C3C8H8</accession>
<dbReference type="STRING" id="686832.A0A0C3C8H8"/>
<dbReference type="Gene3D" id="1.25.10.10">
    <property type="entry name" value="Leucine-rich Repeat Variant"/>
    <property type="match status" value="1"/>
</dbReference>
<keyword evidence="3" id="KW-1185">Reference proteome</keyword>
<feature type="region of interest" description="Disordered" evidence="1">
    <location>
        <begin position="295"/>
        <end position="318"/>
    </location>
</feature>